<dbReference type="EMBL" id="WNDP01000160">
    <property type="protein sequence ID" value="KAF1018836.1"/>
    <property type="molecule type" value="Genomic_DNA"/>
</dbReference>
<gene>
    <name evidence="1" type="ORF">GAK29_04099</name>
</gene>
<name>A0A833PC16_ACIBZ</name>
<proteinExistence type="predicted"/>
<accession>A0A833PC16</accession>
<evidence type="ECO:0000313" key="2">
    <source>
        <dbReference type="Proteomes" id="UP000490535"/>
    </source>
</evidence>
<evidence type="ECO:0000313" key="1">
    <source>
        <dbReference type="EMBL" id="KAF1018836.1"/>
    </source>
</evidence>
<sequence length="264" mass="30296">MNHNFVVIVLVLFFNGFLVACSSGSENFNNKTSLGNDSNPKSIKKKDEENIENSKKYYIFKSTTEHQVVPEIDFSKNSPVNQLKLEEIPVSFSKIENAILTSGYIESKKDASVVHKRYEIEPNSYGINKIFFYSQGVELPEISSTVYSTGENLKYQRKIVIYLGNDFDKSTGKYKKINLNPEVSIIYAKVLGLNETDSKKVYEKLLHEHIADIESGINKYGDFLVTNRIKIADYWFEFNTEQTHKNTTFYIYKTKGTPRENAAK</sequence>
<protein>
    <submittedName>
        <fullName evidence="1">Uncharacterized protein</fullName>
    </submittedName>
</protein>
<dbReference type="AlphaFoldDB" id="A0A833PC16"/>
<organism evidence="1 2">
    <name type="scientific">Acinetobacter bereziniae</name>
    <name type="common">Acinetobacter genomosp. 10</name>
    <dbReference type="NCBI Taxonomy" id="106648"/>
    <lineage>
        <taxon>Bacteria</taxon>
        <taxon>Pseudomonadati</taxon>
        <taxon>Pseudomonadota</taxon>
        <taxon>Gammaproteobacteria</taxon>
        <taxon>Moraxellales</taxon>
        <taxon>Moraxellaceae</taxon>
        <taxon>Acinetobacter</taxon>
    </lineage>
</organism>
<dbReference type="Proteomes" id="UP000490535">
    <property type="component" value="Unassembled WGS sequence"/>
</dbReference>
<reference evidence="2" key="1">
    <citation type="journal article" date="2020" name="MBio">
        <title>Horizontal gene transfer to a defensive symbiont with a reduced genome amongst a multipartite beetle microbiome.</title>
        <authorList>
            <person name="Waterworth S.C."/>
            <person name="Florez L.V."/>
            <person name="Rees E.R."/>
            <person name="Hertweck C."/>
            <person name="Kaltenpoth M."/>
            <person name="Kwan J.C."/>
        </authorList>
    </citation>
    <scope>NUCLEOTIDE SEQUENCE [LARGE SCALE GENOMIC DNA]</scope>
</reference>
<comment type="caution">
    <text evidence="1">The sequence shown here is derived from an EMBL/GenBank/DDBJ whole genome shotgun (WGS) entry which is preliminary data.</text>
</comment>